<dbReference type="InParanoid" id="I1BSZ3"/>
<proteinExistence type="predicted"/>
<reference evidence="1 2" key="1">
    <citation type="journal article" date="2009" name="PLoS Genet.">
        <title>Genomic analysis of the basal lineage fungus Rhizopus oryzae reveals a whole-genome duplication.</title>
        <authorList>
            <person name="Ma L.-J."/>
            <person name="Ibrahim A.S."/>
            <person name="Skory C."/>
            <person name="Grabherr M.G."/>
            <person name="Burger G."/>
            <person name="Butler M."/>
            <person name="Elias M."/>
            <person name="Idnurm A."/>
            <person name="Lang B.F."/>
            <person name="Sone T."/>
            <person name="Abe A."/>
            <person name="Calvo S.E."/>
            <person name="Corrochano L.M."/>
            <person name="Engels R."/>
            <person name="Fu J."/>
            <person name="Hansberg W."/>
            <person name="Kim J.-M."/>
            <person name="Kodira C.D."/>
            <person name="Koehrsen M.J."/>
            <person name="Liu B."/>
            <person name="Miranda-Saavedra D."/>
            <person name="O'Leary S."/>
            <person name="Ortiz-Castellanos L."/>
            <person name="Poulter R."/>
            <person name="Rodriguez-Romero J."/>
            <person name="Ruiz-Herrera J."/>
            <person name="Shen Y.-Q."/>
            <person name="Zeng Q."/>
            <person name="Galagan J."/>
            <person name="Birren B.W."/>
            <person name="Cuomo C.A."/>
            <person name="Wickes B.L."/>
        </authorList>
    </citation>
    <scope>NUCLEOTIDE SEQUENCE [LARGE SCALE GENOMIC DNA]</scope>
    <source>
        <strain evidence="2">RA 99-880 / ATCC MYA-4621 / FGSC 9543 / NRRL 43880</strain>
    </source>
</reference>
<name>I1BSZ3_RHIO9</name>
<dbReference type="VEuPathDB" id="FungiDB:RO3G_04028"/>
<gene>
    <name evidence="1" type="ORF">RO3G_04028</name>
</gene>
<evidence type="ECO:0000313" key="2">
    <source>
        <dbReference type="Proteomes" id="UP000009138"/>
    </source>
</evidence>
<protein>
    <submittedName>
        <fullName evidence="1">Uncharacterized protein</fullName>
    </submittedName>
</protein>
<sequence>MGQVLEELKEEILESLKSDSKNIERTWVNRVKQVAQVLKIKILKQKLPQEVAHVIR</sequence>
<dbReference type="EMBL" id="CH476733">
    <property type="protein sequence ID" value="EIE79323.1"/>
    <property type="molecule type" value="Genomic_DNA"/>
</dbReference>
<keyword evidence="2" id="KW-1185">Reference proteome</keyword>
<evidence type="ECO:0000313" key="1">
    <source>
        <dbReference type="EMBL" id="EIE79323.1"/>
    </source>
</evidence>
<dbReference type="RefSeq" id="XP_067514719.1">
    <property type="nucleotide sequence ID" value="XM_067658618.1"/>
</dbReference>
<organism evidence="1 2">
    <name type="scientific">Rhizopus delemar (strain RA 99-880 / ATCC MYA-4621 / FGSC 9543 / NRRL 43880)</name>
    <name type="common">Mucormycosis agent</name>
    <name type="synonym">Rhizopus arrhizus var. delemar</name>
    <dbReference type="NCBI Taxonomy" id="246409"/>
    <lineage>
        <taxon>Eukaryota</taxon>
        <taxon>Fungi</taxon>
        <taxon>Fungi incertae sedis</taxon>
        <taxon>Mucoromycota</taxon>
        <taxon>Mucoromycotina</taxon>
        <taxon>Mucoromycetes</taxon>
        <taxon>Mucorales</taxon>
        <taxon>Mucorineae</taxon>
        <taxon>Rhizopodaceae</taxon>
        <taxon>Rhizopus</taxon>
    </lineage>
</organism>
<dbReference type="AlphaFoldDB" id="I1BSZ3"/>
<dbReference type="Proteomes" id="UP000009138">
    <property type="component" value="Unassembled WGS sequence"/>
</dbReference>
<dbReference type="GeneID" id="93610999"/>
<accession>I1BSZ3</accession>